<dbReference type="SUPFAM" id="SSF54909">
    <property type="entry name" value="Dimeric alpha+beta barrel"/>
    <property type="match status" value="1"/>
</dbReference>
<dbReference type="SMART" id="SM00886">
    <property type="entry name" value="Dabb"/>
    <property type="match status" value="1"/>
</dbReference>
<dbReference type="EMBL" id="JAYDYW010000006">
    <property type="protein sequence ID" value="MEE1673843.1"/>
    <property type="molecule type" value="Genomic_DNA"/>
</dbReference>
<evidence type="ECO:0000313" key="3">
    <source>
        <dbReference type="EMBL" id="MEE1673843.1"/>
    </source>
</evidence>
<dbReference type="InterPro" id="IPR013097">
    <property type="entry name" value="Dabb"/>
</dbReference>
<dbReference type="Pfam" id="PF07876">
    <property type="entry name" value="Dabb"/>
    <property type="match status" value="1"/>
</dbReference>
<evidence type="ECO:0000256" key="1">
    <source>
        <dbReference type="ARBA" id="ARBA00011738"/>
    </source>
</evidence>
<dbReference type="InterPro" id="IPR011008">
    <property type="entry name" value="Dimeric_a/b-barrel"/>
</dbReference>
<evidence type="ECO:0000259" key="2">
    <source>
        <dbReference type="PROSITE" id="PS51502"/>
    </source>
</evidence>
<accession>A0ABU7G387</accession>
<dbReference type="PROSITE" id="PS51502">
    <property type="entry name" value="S_R_A_B_BARREL"/>
    <property type="match status" value="1"/>
</dbReference>
<comment type="caution">
    <text evidence="3">The sequence shown here is derived from an EMBL/GenBank/DDBJ whole genome shotgun (WGS) entry which is preliminary data.</text>
</comment>
<dbReference type="Gene3D" id="3.30.70.100">
    <property type="match status" value="1"/>
</dbReference>
<feature type="domain" description="Stress-response A/B barrel" evidence="2">
    <location>
        <begin position="2"/>
        <end position="96"/>
    </location>
</feature>
<evidence type="ECO:0000313" key="4">
    <source>
        <dbReference type="Proteomes" id="UP001310248"/>
    </source>
</evidence>
<name>A0ABU7G387_9ALTE</name>
<gene>
    <name evidence="3" type="ORF">SNR37_003270</name>
</gene>
<dbReference type="PANTHER" id="PTHR33178:SF10">
    <property type="entry name" value="STRESS-RESPONSE A_B BARREL DOMAIN-CONTAINING PROTEIN"/>
    <property type="match status" value="1"/>
</dbReference>
<keyword evidence="4" id="KW-1185">Reference proteome</keyword>
<dbReference type="RefSeq" id="WP_329775083.1">
    <property type="nucleotide sequence ID" value="NZ_JAYDYW010000006.1"/>
</dbReference>
<dbReference type="Proteomes" id="UP001310248">
    <property type="component" value="Unassembled WGS sequence"/>
</dbReference>
<comment type="subunit">
    <text evidence="1">Homodimer.</text>
</comment>
<reference evidence="4" key="1">
    <citation type="submission" date="2023-07" db="EMBL/GenBank/DDBJ databases">
        <title>Draft genome sequence of Agarivorans aestuarii strain ZMCS4, a CAZymes producing bacteria isolated from the marine brown algae Clodostephus spongiosus.</title>
        <authorList>
            <person name="Lorente B."/>
            <person name="Cabral C."/>
            <person name="Frias J."/>
            <person name="Faria J."/>
            <person name="Toubarro D."/>
        </authorList>
    </citation>
    <scope>NUCLEOTIDE SEQUENCE [LARGE SCALE GENOMIC DNA]</scope>
    <source>
        <strain evidence="4">ZMCS4</strain>
    </source>
</reference>
<dbReference type="PANTHER" id="PTHR33178">
    <property type="match status" value="1"/>
</dbReference>
<proteinExistence type="predicted"/>
<sequence length="98" mass="11310">MIRHILLIKFKADASETSIQQAQQNFLDIPNKISGVLSVEWGKNDSPEGLNKDYQYSVLMSFSDEAARQSYLPHPEHEKLKQLFIPLLEDIIVFDYTL</sequence>
<dbReference type="InterPro" id="IPR044662">
    <property type="entry name" value="HS1/DABB1-like"/>
</dbReference>
<protein>
    <submittedName>
        <fullName evidence="3">Dabb family protein</fullName>
    </submittedName>
</protein>
<organism evidence="3 4">
    <name type="scientific">Agarivorans aestuarii</name>
    <dbReference type="NCBI Taxonomy" id="1563703"/>
    <lineage>
        <taxon>Bacteria</taxon>
        <taxon>Pseudomonadati</taxon>
        <taxon>Pseudomonadota</taxon>
        <taxon>Gammaproteobacteria</taxon>
        <taxon>Alteromonadales</taxon>
        <taxon>Alteromonadaceae</taxon>
        <taxon>Agarivorans</taxon>
    </lineage>
</organism>